<keyword evidence="2" id="KW-1185">Reference proteome</keyword>
<dbReference type="PROSITE" id="PS51257">
    <property type="entry name" value="PROKAR_LIPOPROTEIN"/>
    <property type="match status" value="1"/>
</dbReference>
<reference evidence="1 2" key="1">
    <citation type="submission" date="2024-09" db="EMBL/GenBank/DDBJ databases">
        <authorList>
            <person name="Sun Q."/>
            <person name="Mori K."/>
        </authorList>
    </citation>
    <scope>NUCLEOTIDE SEQUENCE [LARGE SCALE GENOMIC DNA]</scope>
    <source>
        <strain evidence="1 2">KCTC 23315</strain>
    </source>
</reference>
<dbReference type="EMBL" id="JBHLXP010000003">
    <property type="protein sequence ID" value="MFC0049274.1"/>
    <property type="molecule type" value="Genomic_DNA"/>
</dbReference>
<proteinExistence type="predicted"/>
<organism evidence="1 2">
    <name type="scientific">Rheinheimera tilapiae</name>
    <dbReference type="NCBI Taxonomy" id="875043"/>
    <lineage>
        <taxon>Bacteria</taxon>
        <taxon>Pseudomonadati</taxon>
        <taxon>Pseudomonadota</taxon>
        <taxon>Gammaproteobacteria</taxon>
        <taxon>Chromatiales</taxon>
        <taxon>Chromatiaceae</taxon>
        <taxon>Rheinheimera</taxon>
    </lineage>
</organism>
<evidence type="ECO:0000313" key="1">
    <source>
        <dbReference type="EMBL" id="MFC0049274.1"/>
    </source>
</evidence>
<protein>
    <submittedName>
        <fullName evidence="1">Uncharacterized protein</fullName>
    </submittedName>
</protein>
<dbReference type="Proteomes" id="UP001589813">
    <property type="component" value="Unassembled WGS sequence"/>
</dbReference>
<gene>
    <name evidence="1" type="ORF">ACFFJP_13335</name>
</gene>
<accession>A0ABV6BEH9</accession>
<comment type="caution">
    <text evidence="1">The sequence shown here is derived from an EMBL/GenBank/DDBJ whole genome shotgun (WGS) entry which is preliminary data.</text>
</comment>
<name>A0ABV6BEH9_9GAMM</name>
<dbReference type="RefSeq" id="WP_377244818.1">
    <property type="nucleotide sequence ID" value="NZ_JBHLXP010000003.1"/>
</dbReference>
<sequence>MNKVVNSSSRIGLMTLIALLMLSGCVVHPAHHRNVVVVKPVPKTVVVKQVVVKKPVVVRKVVVH</sequence>
<evidence type="ECO:0000313" key="2">
    <source>
        <dbReference type="Proteomes" id="UP001589813"/>
    </source>
</evidence>